<dbReference type="InterPro" id="IPR004647">
    <property type="entry name" value="Fe-S_hydro-lyase_TtdB-typ_cat"/>
</dbReference>
<dbReference type="Gene3D" id="3.20.130.10">
    <property type="entry name" value="Fe-S hydro-lyase, tartrate dehydratase beta-type, catalytic domain"/>
    <property type="match status" value="1"/>
</dbReference>
<evidence type="ECO:0000313" key="5">
    <source>
        <dbReference type="Proteomes" id="UP000886876"/>
    </source>
</evidence>
<gene>
    <name evidence="4" type="ORF">IAD42_01360</name>
</gene>
<dbReference type="PANTHER" id="PTHR43351">
    <property type="entry name" value="L(+)-TARTRATE DEHYDRATASE SUBUNIT BETA"/>
    <property type="match status" value="1"/>
</dbReference>
<dbReference type="PANTHER" id="PTHR43351:SF2">
    <property type="entry name" value="L(+)-TARTRATE DEHYDRATASE SUBUNIT BETA-RELATED"/>
    <property type="match status" value="1"/>
</dbReference>
<organism evidence="4 5">
    <name type="scientific">Candidatus Scatomorpha pullistercoris</name>
    <dbReference type="NCBI Taxonomy" id="2840929"/>
    <lineage>
        <taxon>Bacteria</taxon>
        <taxon>Bacillati</taxon>
        <taxon>Bacillota</taxon>
        <taxon>Clostridia</taxon>
        <taxon>Eubacteriales</taxon>
        <taxon>Candidatus Scatomorpha</taxon>
    </lineage>
</organism>
<evidence type="ECO:0000259" key="3">
    <source>
        <dbReference type="Pfam" id="PF05683"/>
    </source>
</evidence>
<accession>A0A9D1G4N2</accession>
<dbReference type="NCBIfam" id="TIGR00723">
    <property type="entry name" value="ttdB_fumA_fumB"/>
    <property type="match status" value="1"/>
</dbReference>
<comment type="caution">
    <text evidence="4">The sequence shown here is derived from an EMBL/GenBank/DDBJ whole genome shotgun (WGS) entry which is preliminary data.</text>
</comment>
<keyword evidence="2" id="KW-0456">Lyase</keyword>
<dbReference type="AlphaFoldDB" id="A0A9D1G4N2"/>
<evidence type="ECO:0000256" key="1">
    <source>
        <dbReference type="ARBA" id="ARBA00008876"/>
    </source>
</evidence>
<dbReference type="Proteomes" id="UP000886876">
    <property type="component" value="Unassembled WGS sequence"/>
</dbReference>
<reference evidence="4" key="2">
    <citation type="journal article" date="2021" name="PeerJ">
        <title>Extensive microbial diversity within the chicken gut microbiome revealed by metagenomics and culture.</title>
        <authorList>
            <person name="Gilroy R."/>
            <person name="Ravi A."/>
            <person name="Getino M."/>
            <person name="Pursley I."/>
            <person name="Horton D.L."/>
            <person name="Alikhan N.F."/>
            <person name="Baker D."/>
            <person name="Gharbi K."/>
            <person name="Hall N."/>
            <person name="Watson M."/>
            <person name="Adriaenssens E.M."/>
            <person name="Foster-Nyarko E."/>
            <person name="Jarju S."/>
            <person name="Secka A."/>
            <person name="Antonio M."/>
            <person name="Oren A."/>
            <person name="Chaudhuri R.R."/>
            <person name="La Ragione R."/>
            <person name="Hildebrand F."/>
            <person name="Pallen M.J."/>
        </authorList>
    </citation>
    <scope>NUCLEOTIDE SEQUENCE</scope>
    <source>
        <strain evidence="4">ChiHecec3B27-6122</strain>
    </source>
</reference>
<dbReference type="Pfam" id="PF05683">
    <property type="entry name" value="Fumerase_C"/>
    <property type="match status" value="1"/>
</dbReference>
<proteinExistence type="inferred from homology"/>
<name>A0A9D1G4N2_9FIRM</name>
<sequence length="184" mass="19363">MEIKKISAPLDAAAARSLRAGERVLLSGTIYTARDAAHRKLCELLASGGEAPFDLKGAVIYYCGPAPAPEGFPIGSAGPTSSYRMDTFVPELMERGMLGMIGKGPRSEAVRQSVKRHGGVYFAATGGAGALLAGCVQSAEVVAWPELGPEAVRRLEVRDMPLTVALDSAGGDLYLLGPENYLRK</sequence>
<feature type="domain" description="Fe-S hydro-lyase tartrate dehydratase beta-type catalytic" evidence="3">
    <location>
        <begin position="13"/>
        <end position="174"/>
    </location>
</feature>
<dbReference type="SUPFAM" id="SSF117457">
    <property type="entry name" value="FumA C-terminal domain-like"/>
    <property type="match status" value="1"/>
</dbReference>
<evidence type="ECO:0000313" key="4">
    <source>
        <dbReference type="EMBL" id="HIS96604.1"/>
    </source>
</evidence>
<dbReference type="GO" id="GO:0016836">
    <property type="term" value="F:hydro-lyase activity"/>
    <property type="evidence" value="ECO:0007669"/>
    <property type="project" value="InterPro"/>
</dbReference>
<comment type="similarity">
    <text evidence="1">Belongs to the class-I fumarase family.</text>
</comment>
<dbReference type="EMBL" id="DVJS01000031">
    <property type="protein sequence ID" value="HIS96604.1"/>
    <property type="molecule type" value="Genomic_DNA"/>
</dbReference>
<reference evidence="4" key="1">
    <citation type="submission" date="2020-10" db="EMBL/GenBank/DDBJ databases">
        <authorList>
            <person name="Gilroy R."/>
        </authorList>
    </citation>
    <scope>NUCLEOTIDE SEQUENCE</scope>
    <source>
        <strain evidence="4">ChiHecec3B27-6122</strain>
    </source>
</reference>
<evidence type="ECO:0000256" key="2">
    <source>
        <dbReference type="ARBA" id="ARBA00023239"/>
    </source>
</evidence>
<protein>
    <submittedName>
        <fullName evidence="4">Fumarate hydratase C-terminal domain-containing protein</fullName>
    </submittedName>
</protein>
<dbReference type="InterPro" id="IPR036660">
    <property type="entry name" value="Fe-S_hydroAse_TtdB_cat_sf"/>
</dbReference>